<dbReference type="Proteomes" id="UP000274117">
    <property type="component" value="Unassembled WGS sequence"/>
</dbReference>
<feature type="signal peptide" evidence="2">
    <location>
        <begin position="1"/>
        <end position="20"/>
    </location>
</feature>
<dbReference type="PANTHER" id="PTHR35936">
    <property type="entry name" value="MEMBRANE-BOUND LYTIC MUREIN TRANSGLYCOSYLASE F"/>
    <property type="match status" value="1"/>
</dbReference>
<evidence type="ECO:0000259" key="4">
    <source>
        <dbReference type="SMART" id="SM00079"/>
    </source>
</evidence>
<reference evidence="5 6" key="2">
    <citation type="submission" date="2018-12" db="EMBL/GenBank/DDBJ databases">
        <title>Whole-genome sequences of fifteen clinical Streptococcus suis strains isolated from pigs between 2006 and 2018.</title>
        <authorList>
            <person name="Stevens M.J.A."/>
            <person name="Cernela N."/>
            <person name="Spoerry Serrano N."/>
            <person name="Schmitt S."/>
            <person name="Schrenzel J."/>
            <person name="Stephan R."/>
        </authorList>
    </citation>
    <scope>NUCLEOTIDE SEQUENCE [LARGE SCALE GENOMIC DNA]</scope>
    <source>
        <strain evidence="5 6">PP422</strain>
    </source>
</reference>
<dbReference type="InterPro" id="IPR001638">
    <property type="entry name" value="Solute-binding_3/MltF_N"/>
</dbReference>
<feature type="domain" description="Ionotropic glutamate receptor C-terminal" evidence="4">
    <location>
        <begin position="42"/>
        <end position="267"/>
    </location>
</feature>
<dbReference type="InterPro" id="IPR001320">
    <property type="entry name" value="Iontro_rcpt_C"/>
</dbReference>
<evidence type="ECO:0000256" key="2">
    <source>
        <dbReference type="SAM" id="SignalP"/>
    </source>
</evidence>
<dbReference type="Gene3D" id="3.40.190.10">
    <property type="entry name" value="Periplasmic binding protein-like II"/>
    <property type="match status" value="2"/>
</dbReference>
<organism evidence="5 6">
    <name type="scientific">Streptococcus suis</name>
    <dbReference type="NCBI Taxonomy" id="1307"/>
    <lineage>
        <taxon>Bacteria</taxon>
        <taxon>Bacillati</taxon>
        <taxon>Bacillota</taxon>
        <taxon>Bacilli</taxon>
        <taxon>Lactobacillales</taxon>
        <taxon>Streptococcaceae</taxon>
        <taxon>Streptococcus</taxon>
    </lineage>
</organism>
<dbReference type="Pfam" id="PF00497">
    <property type="entry name" value="SBP_bac_3"/>
    <property type="match status" value="1"/>
</dbReference>
<dbReference type="PROSITE" id="PS51257">
    <property type="entry name" value="PROKAR_LIPOPROTEIN"/>
    <property type="match status" value="1"/>
</dbReference>
<name>A0A3R8XTX9_STRSU</name>
<feature type="domain" description="Solute-binding protein family 3/N-terminal" evidence="3">
    <location>
        <begin position="42"/>
        <end position="264"/>
    </location>
</feature>
<dbReference type="EMBL" id="RSDO01000003">
    <property type="protein sequence ID" value="RRR54748.1"/>
    <property type="molecule type" value="Genomic_DNA"/>
</dbReference>
<sequence length="271" mass="28691">MKFNKILTLAATVVAGLTLAACSSSTTESSKSTLDTIKEKGTLVAATSPDYAPFEFQALVDGKNEVVGADIMLAQKIADELGVKLEISPMNFDNVLTSVQNGKADIAIAGISYSEERAKTFDFSEEYYLISDVLLVNKDKADQIKDTDALAGLNLAVQKGSTQETYAKENLSSAKIVSLTLMGEAVNELKAGKVDAVLMDSPVAAGYVSQNADLAIAKAEFPTIDENSKVIALPKGSADLKAEIDKVIADVKAKGEFDAFLEKAATYTAVE</sequence>
<dbReference type="AlphaFoldDB" id="A0A3R8XTX9"/>
<accession>A0A3R8XTX9</accession>
<comment type="caution">
    <text evidence="5">The sequence shown here is derived from an EMBL/GenBank/DDBJ whole genome shotgun (WGS) entry which is preliminary data.</text>
</comment>
<protein>
    <submittedName>
        <fullName evidence="5">Transporter substrate-binding domain-containing protein</fullName>
    </submittedName>
</protein>
<dbReference type="GO" id="GO:0015276">
    <property type="term" value="F:ligand-gated monoatomic ion channel activity"/>
    <property type="evidence" value="ECO:0007669"/>
    <property type="project" value="InterPro"/>
</dbReference>
<dbReference type="SMART" id="SM00062">
    <property type="entry name" value="PBPb"/>
    <property type="match status" value="1"/>
</dbReference>
<dbReference type="SMART" id="SM00079">
    <property type="entry name" value="PBPe"/>
    <property type="match status" value="1"/>
</dbReference>
<evidence type="ECO:0000256" key="1">
    <source>
        <dbReference type="ARBA" id="ARBA00022729"/>
    </source>
</evidence>
<proteinExistence type="predicted"/>
<gene>
    <name evidence="5" type="ORF">EI998_02575</name>
</gene>
<evidence type="ECO:0000259" key="3">
    <source>
        <dbReference type="SMART" id="SM00062"/>
    </source>
</evidence>
<dbReference type="PANTHER" id="PTHR35936:SF17">
    <property type="entry name" value="ARGININE-BINDING EXTRACELLULAR PROTEIN ARTP"/>
    <property type="match status" value="1"/>
</dbReference>
<dbReference type="GO" id="GO:0016020">
    <property type="term" value="C:membrane"/>
    <property type="evidence" value="ECO:0007669"/>
    <property type="project" value="InterPro"/>
</dbReference>
<reference evidence="5 6" key="1">
    <citation type="submission" date="2018-11" db="EMBL/GenBank/DDBJ databases">
        <authorList>
            <person name="Stevens M.J."/>
            <person name="Cernela N."/>
            <person name="Spoerry Serrano N."/>
            <person name="Schmitt S."/>
            <person name="Schrenzel J."/>
            <person name="Stephan R."/>
        </authorList>
    </citation>
    <scope>NUCLEOTIDE SEQUENCE [LARGE SCALE GENOMIC DNA]</scope>
    <source>
        <strain evidence="5 6">PP422</strain>
    </source>
</reference>
<evidence type="ECO:0000313" key="6">
    <source>
        <dbReference type="Proteomes" id="UP000274117"/>
    </source>
</evidence>
<dbReference type="SUPFAM" id="SSF53850">
    <property type="entry name" value="Periplasmic binding protein-like II"/>
    <property type="match status" value="1"/>
</dbReference>
<keyword evidence="1 2" id="KW-0732">Signal</keyword>
<feature type="chain" id="PRO_5038904784" evidence="2">
    <location>
        <begin position="21"/>
        <end position="271"/>
    </location>
</feature>
<evidence type="ECO:0000313" key="5">
    <source>
        <dbReference type="EMBL" id="RRR54748.1"/>
    </source>
</evidence>